<sequence>MIPRVLSVAGTDPTGGAGIHADLKSIAAAGGYGMAAVTSLVAQNTCGVRSVHTPPPAFLREQLDAVTDDVEVDAVKIGMLGDVATVETVADWLPDVLTVLDPVMVATSGDRLLPRDAEEALRGLVAQAGVVTPNIPELAVLTGLEPATTLTGAVEQARRIASPTTAVVVKAGHLSGPDAGNVWVHPDGVHHVPSPRVDTTTTHGTGCSLSSALATRLVTDAPREALAWVTRWLHGAIVHGADLHVGRGHGPVHHGWATSDPWS</sequence>
<dbReference type="UniPathway" id="UPA00060">
    <property type="reaction ID" value="UER00138"/>
</dbReference>
<gene>
    <name evidence="7" type="primary">thiD</name>
    <name evidence="7" type="ORF">CXF48_02535</name>
</gene>
<dbReference type="CDD" id="cd01169">
    <property type="entry name" value="HMPP_kinase"/>
    <property type="match status" value="1"/>
</dbReference>
<reference evidence="7 8" key="1">
    <citation type="submission" date="2018-01" db="EMBL/GenBank/DDBJ databases">
        <title>Twenty Corynebacterium bovis Genomes.</title>
        <authorList>
            <person name="Gulvik C.A."/>
        </authorList>
    </citation>
    <scope>NUCLEOTIDE SEQUENCE [LARGE SCALE GENOMIC DNA]</scope>
    <source>
        <strain evidence="7 8">F6900</strain>
    </source>
</reference>
<evidence type="ECO:0000256" key="1">
    <source>
        <dbReference type="ARBA" id="ARBA00000151"/>
    </source>
</evidence>
<evidence type="ECO:0000256" key="2">
    <source>
        <dbReference type="ARBA" id="ARBA00000565"/>
    </source>
</evidence>
<proteinExistence type="predicted"/>
<dbReference type="NCBIfam" id="TIGR00097">
    <property type="entry name" value="HMP-P_kinase"/>
    <property type="match status" value="1"/>
</dbReference>
<comment type="pathway">
    <text evidence="4">Cofactor biosynthesis; thiamine diphosphate biosynthesis; 4-amino-2-methyl-5-diphosphomethylpyrimidine from 5-amino-1-(5-phospho-D-ribosyl)imidazole: step 3/3.</text>
</comment>
<dbReference type="AlphaFoldDB" id="A0A426Q097"/>
<dbReference type="RefSeq" id="WP_010268806.1">
    <property type="nucleotide sequence ID" value="NZ_CP066067.1"/>
</dbReference>
<comment type="function">
    <text evidence="3">Catalyzes the phosphorylation of hydroxymethylpyrimidine phosphate (HMP-P) to HMP-PP, and of HMP to HMP-P.</text>
</comment>
<dbReference type="InterPro" id="IPR029056">
    <property type="entry name" value="Ribokinase-like"/>
</dbReference>
<keyword evidence="5" id="KW-0784">Thiamine biosynthesis</keyword>
<dbReference type="InterPro" id="IPR004399">
    <property type="entry name" value="HMP/HMP-P_kinase_dom"/>
</dbReference>
<dbReference type="Proteomes" id="UP000276526">
    <property type="component" value="Unassembled WGS sequence"/>
</dbReference>
<name>A0A426Q097_9CORY</name>
<dbReference type="PANTHER" id="PTHR20858:SF17">
    <property type="entry name" value="HYDROXYMETHYLPYRIMIDINE_PHOSPHOMETHYLPYRIMIDINE KINASE THI20-RELATED"/>
    <property type="match status" value="1"/>
</dbReference>
<evidence type="ECO:0000256" key="3">
    <source>
        <dbReference type="ARBA" id="ARBA00003848"/>
    </source>
</evidence>
<evidence type="ECO:0000313" key="7">
    <source>
        <dbReference type="EMBL" id="RRO87429.1"/>
    </source>
</evidence>
<organism evidence="7 8">
    <name type="scientific">Corynebacterium bovis</name>
    <dbReference type="NCBI Taxonomy" id="36808"/>
    <lineage>
        <taxon>Bacteria</taxon>
        <taxon>Bacillati</taxon>
        <taxon>Actinomycetota</taxon>
        <taxon>Actinomycetes</taxon>
        <taxon>Mycobacteriales</taxon>
        <taxon>Corynebacteriaceae</taxon>
        <taxon>Corynebacterium</taxon>
    </lineage>
</organism>
<evidence type="ECO:0000313" key="8">
    <source>
        <dbReference type="Proteomes" id="UP000276526"/>
    </source>
</evidence>
<comment type="catalytic activity">
    <reaction evidence="1">
        <text>4-amino-5-hydroxymethyl-2-methylpyrimidine + ATP = 4-amino-2-methyl-5-(phosphooxymethyl)pyrimidine + ADP + H(+)</text>
        <dbReference type="Rhea" id="RHEA:23096"/>
        <dbReference type="ChEBI" id="CHEBI:15378"/>
        <dbReference type="ChEBI" id="CHEBI:16892"/>
        <dbReference type="ChEBI" id="CHEBI:30616"/>
        <dbReference type="ChEBI" id="CHEBI:58354"/>
        <dbReference type="ChEBI" id="CHEBI:456216"/>
        <dbReference type="EC" id="2.7.1.49"/>
    </reaction>
</comment>
<feature type="domain" description="Pyridoxamine kinase/Phosphomethylpyrimidine kinase" evidence="6">
    <location>
        <begin position="12"/>
        <end position="253"/>
    </location>
</feature>
<dbReference type="Pfam" id="PF08543">
    <property type="entry name" value="Phos_pyr_kin"/>
    <property type="match status" value="1"/>
</dbReference>
<dbReference type="PANTHER" id="PTHR20858">
    <property type="entry name" value="PHOSPHOMETHYLPYRIMIDINE KINASE"/>
    <property type="match status" value="1"/>
</dbReference>
<protein>
    <submittedName>
        <fullName evidence="7">Bifunctional hydroxymethylpyrimidine kinase/phosphomethylpyrimidine kinase</fullName>
    </submittedName>
</protein>
<dbReference type="SUPFAM" id="SSF53613">
    <property type="entry name" value="Ribokinase-like"/>
    <property type="match status" value="1"/>
</dbReference>
<dbReference type="OrthoDB" id="34166at2"/>
<dbReference type="GO" id="GO:0008902">
    <property type="term" value="F:hydroxymethylpyrimidine kinase activity"/>
    <property type="evidence" value="ECO:0007669"/>
    <property type="project" value="UniProtKB-EC"/>
</dbReference>
<keyword evidence="7" id="KW-0418">Kinase</keyword>
<dbReference type="InterPro" id="IPR013749">
    <property type="entry name" value="PM/HMP-P_kinase-1"/>
</dbReference>
<dbReference type="Gene3D" id="3.40.1190.20">
    <property type="match status" value="1"/>
</dbReference>
<evidence type="ECO:0000256" key="4">
    <source>
        <dbReference type="ARBA" id="ARBA00004769"/>
    </source>
</evidence>
<dbReference type="EMBL" id="PQNK01000003">
    <property type="protein sequence ID" value="RRO87429.1"/>
    <property type="molecule type" value="Genomic_DNA"/>
</dbReference>
<keyword evidence="7" id="KW-0808">Transferase</keyword>
<comment type="caution">
    <text evidence="7">The sequence shown here is derived from an EMBL/GenBank/DDBJ whole genome shotgun (WGS) entry which is preliminary data.</text>
</comment>
<dbReference type="GO" id="GO:0009229">
    <property type="term" value="P:thiamine diphosphate biosynthetic process"/>
    <property type="evidence" value="ECO:0007669"/>
    <property type="project" value="UniProtKB-UniPathway"/>
</dbReference>
<evidence type="ECO:0000256" key="5">
    <source>
        <dbReference type="ARBA" id="ARBA00022977"/>
    </source>
</evidence>
<dbReference type="GO" id="GO:0008972">
    <property type="term" value="F:phosphomethylpyrimidine kinase activity"/>
    <property type="evidence" value="ECO:0007669"/>
    <property type="project" value="UniProtKB-EC"/>
</dbReference>
<evidence type="ECO:0000259" key="6">
    <source>
        <dbReference type="Pfam" id="PF08543"/>
    </source>
</evidence>
<dbReference type="GO" id="GO:0009228">
    <property type="term" value="P:thiamine biosynthetic process"/>
    <property type="evidence" value="ECO:0007669"/>
    <property type="project" value="UniProtKB-KW"/>
</dbReference>
<accession>A0A426Q097</accession>
<dbReference type="GeneID" id="60809371"/>
<dbReference type="GO" id="GO:0005829">
    <property type="term" value="C:cytosol"/>
    <property type="evidence" value="ECO:0007669"/>
    <property type="project" value="TreeGrafter"/>
</dbReference>
<comment type="catalytic activity">
    <reaction evidence="2">
        <text>4-amino-2-methyl-5-(phosphooxymethyl)pyrimidine + ATP = 4-amino-2-methyl-5-(diphosphooxymethyl)pyrimidine + ADP</text>
        <dbReference type="Rhea" id="RHEA:19893"/>
        <dbReference type="ChEBI" id="CHEBI:30616"/>
        <dbReference type="ChEBI" id="CHEBI:57841"/>
        <dbReference type="ChEBI" id="CHEBI:58354"/>
        <dbReference type="ChEBI" id="CHEBI:456216"/>
        <dbReference type="EC" id="2.7.4.7"/>
    </reaction>
</comment>